<evidence type="ECO:0000313" key="16">
    <source>
        <dbReference type="EMBL" id="MBO4210384.1"/>
    </source>
</evidence>
<organism evidence="16 17">
    <name type="scientific">Micromonospora echinofusca</name>
    <dbReference type="NCBI Taxonomy" id="47858"/>
    <lineage>
        <taxon>Bacteria</taxon>
        <taxon>Bacillati</taxon>
        <taxon>Actinomycetota</taxon>
        <taxon>Actinomycetes</taxon>
        <taxon>Micromonosporales</taxon>
        <taxon>Micromonosporaceae</taxon>
        <taxon>Micromonospora</taxon>
    </lineage>
</organism>
<comment type="pathway">
    <text evidence="2">Siderophore biosynthesis.</text>
</comment>
<evidence type="ECO:0000256" key="8">
    <source>
        <dbReference type="ARBA" id="ARBA00022857"/>
    </source>
</evidence>
<proteinExistence type="inferred from homology"/>
<dbReference type="EC" id="1.14.13.59" evidence="4"/>
<accession>A0ABS3W0T0</accession>
<evidence type="ECO:0000256" key="2">
    <source>
        <dbReference type="ARBA" id="ARBA00004924"/>
    </source>
</evidence>
<comment type="catalytic activity">
    <reaction evidence="15">
        <text>L-lysine + NADPH + O2 = N(6)-hydroxy-L-lysine + NADP(+) + H2O</text>
        <dbReference type="Rhea" id="RHEA:23228"/>
        <dbReference type="ChEBI" id="CHEBI:15377"/>
        <dbReference type="ChEBI" id="CHEBI:15379"/>
        <dbReference type="ChEBI" id="CHEBI:32551"/>
        <dbReference type="ChEBI" id="CHEBI:57783"/>
        <dbReference type="ChEBI" id="CHEBI:57820"/>
        <dbReference type="ChEBI" id="CHEBI:58349"/>
        <dbReference type="EC" id="1.14.13.59"/>
    </reaction>
</comment>
<comment type="similarity">
    <text evidence="3">Belongs to the lysine N(6)-hydroxylase/L-ornithine N(5)-oxygenase family.</text>
</comment>
<keyword evidence="6" id="KW-0285">Flavoprotein</keyword>
<evidence type="ECO:0000256" key="6">
    <source>
        <dbReference type="ARBA" id="ARBA00022630"/>
    </source>
</evidence>
<evidence type="ECO:0000256" key="3">
    <source>
        <dbReference type="ARBA" id="ARBA00007588"/>
    </source>
</evidence>
<evidence type="ECO:0000256" key="1">
    <source>
        <dbReference type="ARBA" id="ARBA00001974"/>
    </source>
</evidence>
<dbReference type="InterPro" id="IPR025700">
    <property type="entry name" value="Lys/Orn_oxygenase"/>
</dbReference>
<evidence type="ECO:0000256" key="9">
    <source>
        <dbReference type="ARBA" id="ARBA00023002"/>
    </source>
</evidence>
<comment type="cofactor">
    <cofactor evidence="1">
        <name>FAD</name>
        <dbReference type="ChEBI" id="CHEBI:57692"/>
    </cofactor>
</comment>
<evidence type="ECO:0000256" key="15">
    <source>
        <dbReference type="ARBA" id="ARBA00048407"/>
    </source>
</evidence>
<keyword evidence="9" id="KW-0560">Oxidoreductase</keyword>
<dbReference type="Proteomes" id="UP000823521">
    <property type="component" value="Unassembled WGS sequence"/>
</dbReference>
<keyword evidence="8" id="KW-0521">NADP</keyword>
<keyword evidence="7" id="KW-0274">FAD</keyword>
<dbReference type="PANTHER" id="PTHR42802">
    <property type="entry name" value="MONOOXYGENASE"/>
    <property type="match status" value="1"/>
</dbReference>
<dbReference type="Pfam" id="PF13434">
    <property type="entry name" value="Lys_Orn_oxgnase"/>
    <property type="match status" value="1"/>
</dbReference>
<evidence type="ECO:0000256" key="12">
    <source>
        <dbReference type="ARBA" id="ARBA00031158"/>
    </source>
</evidence>
<gene>
    <name evidence="16" type="ORF">GSF22_30975</name>
</gene>
<comment type="caution">
    <text evidence="16">The sequence shown here is derived from an EMBL/GenBank/DDBJ whole genome shotgun (WGS) entry which is preliminary data.</text>
</comment>
<dbReference type="Gene3D" id="3.50.50.60">
    <property type="entry name" value="FAD/NAD(P)-binding domain"/>
    <property type="match status" value="1"/>
</dbReference>
<evidence type="ECO:0000256" key="14">
    <source>
        <dbReference type="ARBA" id="ARBA00032738"/>
    </source>
</evidence>
<sequence length="450" mass="49982">MRSHPRPDPVVDILGIGFGPSNLALAIAVTEHNESTAMTPLTVEFLERKPQFQWHRGMLLDGATMQVAFLKDLVTLRNPVSRFGFVPYLHAKDRLIDFINHKSLFPSRIEFHDYLAWCAEQMRHVVSYGVEVVSCRPVEQDGLVNHYEVVARDVATGETLVRQARNLVVAPGLTPRMPATIAPGPRVWHSSTFLDNLARLDVDSGPQRFVVVGAGQSAAEVTDHLHRSFPGAEVYAVFSRFGYSQSDDSPYANRIFDPATVDVFHRAPEEVRTALLRYHANTNYSVVDVDLIESLYRRAYEEKVQGVERLHFFNVSQPTGVRETDDAVEVTVRHADSGRQSVVRAAALVCATGYRATDPRTVLGEVAPLLWTDEQDRLLVERDYRVVTGPEVLAGVYLCGGTENTHGITSSLLSNTAVRAGEILAAVLKRLDYDSTTRPQPANEADPARN</sequence>
<protein>
    <recommendedName>
        <fullName evidence="5">L-lysine N6-monooxygenase MbtG</fullName>
        <ecNumber evidence="4">1.14.13.59</ecNumber>
    </recommendedName>
    <alternativeName>
        <fullName evidence="14">Lysine 6-N-hydroxylase</fullName>
    </alternativeName>
    <alternativeName>
        <fullName evidence="13">Lysine N6-hydroxylase</fullName>
    </alternativeName>
    <alternativeName>
        <fullName evidence="11">Lysine-N-oxygenase</fullName>
    </alternativeName>
    <alternativeName>
        <fullName evidence="12">Mycobactin synthase protein G</fullName>
    </alternativeName>
</protein>
<evidence type="ECO:0000256" key="11">
    <source>
        <dbReference type="ARBA" id="ARBA00029939"/>
    </source>
</evidence>
<evidence type="ECO:0000256" key="7">
    <source>
        <dbReference type="ARBA" id="ARBA00022827"/>
    </source>
</evidence>
<evidence type="ECO:0000256" key="4">
    <source>
        <dbReference type="ARBA" id="ARBA00013076"/>
    </source>
</evidence>
<evidence type="ECO:0000256" key="10">
    <source>
        <dbReference type="ARBA" id="ARBA00023033"/>
    </source>
</evidence>
<keyword evidence="17" id="KW-1185">Reference proteome</keyword>
<dbReference type="PANTHER" id="PTHR42802:SF1">
    <property type="entry name" value="L-ORNITHINE N(5)-MONOOXYGENASE"/>
    <property type="match status" value="1"/>
</dbReference>
<reference evidence="16 17" key="1">
    <citation type="submission" date="2019-12" db="EMBL/GenBank/DDBJ databases">
        <title>Whole genome sequencing of endophytic Actinobacterium Micromonospora sp. MPMI6T.</title>
        <authorList>
            <person name="Evv R."/>
            <person name="Podile A.R."/>
        </authorList>
    </citation>
    <scope>NUCLEOTIDE SEQUENCE [LARGE SCALE GENOMIC DNA]</scope>
    <source>
        <strain evidence="16 17">MPMI6</strain>
    </source>
</reference>
<dbReference type="PRINTS" id="PR00368">
    <property type="entry name" value="FADPNR"/>
</dbReference>
<name>A0ABS3W0T0_MICEH</name>
<evidence type="ECO:0000313" key="17">
    <source>
        <dbReference type="Proteomes" id="UP000823521"/>
    </source>
</evidence>
<dbReference type="InterPro" id="IPR036188">
    <property type="entry name" value="FAD/NAD-bd_sf"/>
</dbReference>
<keyword evidence="10 16" id="KW-0503">Monooxygenase</keyword>
<dbReference type="SUPFAM" id="SSF51905">
    <property type="entry name" value="FAD/NAD(P)-binding domain"/>
    <property type="match status" value="2"/>
</dbReference>
<dbReference type="GO" id="GO:0004497">
    <property type="term" value="F:monooxygenase activity"/>
    <property type="evidence" value="ECO:0007669"/>
    <property type="project" value="UniProtKB-KW"/>
</dbReference>
<evidence type="ECO:0000256" key="13">
    <source>
        <dbReference type="ARBA" id="ARBA00032493"/>
    </source>
</evidence>
<dbReference type="EMBL" id="WVUH01000469">
    <property type="protein sequence ID" value="MBO4210384.1"/>
    <property type="molecule type" value="Genomic_DNA"/>
</dbReference>
<evidence type="ECO:0000256" key="5">
    <source>
        <dbReference type="ARBA" id="ARBA00016406"/>
    </source>
</evidence>
<dbReference type="RefSeq" id="WP_208817475.1">
    <property type="nucleotide sequence ID" value="NZ_WVUH01000469.1"/>
</dbReference>